<organism evidence="1 2">
    <name type="scientific">Cannabis sativa</name>
    <name type="common">Hemp</name>
    <name type="synonym">Marijuana</name>
    <dbReference type="NCBI Taxonomy" id="3483"/>
    <lineage>
        <taxon>Eukaryota</taxon>
        <taxon>Viridiplantae</taxon>
        <taxon>Streptophyta</taxon>
        <taxon>Embryophyta</taxon>
        <taxon>Tracheophyta</taxon>
        <taxon>Spermatophyta</taxon>
        <taxon>Magnoliopsida</taxon>
        <taxon>eudicotyledons</taxon>
        <taxon>Gunneridae</taxon>
        <taxon>Pentapetalae</taxon>
        <taxon>rosids</taxon>
        <taxon>fabids</taxon>
        <taxon>Rosales</taxon>
        <taxon>Cannabaceae</taxon>
        <taxon>Cannabis</taxon>
    </lineage>
</organism>
<dbReference type="OMA" id="WITEREE"/>
<evidence type="ECO:0000313" key="2">
    <source>
        <dbReference type="Proteomes" id="UP000596661"/>
    </source>
</evidence>
<dbReference type="AlphaFoldDB" id="A0A803QSF2"/>
<sequence length="196" mass="23109">MVKDTWEVLSGSSVMEKIHYCGEKLLVWGRDYSRKFKDRIQACKAELRRWKKGRDASSVENYKKVEAWLQEVLIQKEVFWRQRSKQLWLKEGDQNSKYFYAMATSRKRNNSIQRLKNDHGIWIDWENNLPNLMVDYFNNLFTSSSLDVNEVTDTIPRVITEDQNGLLLEPISDDEVRRALFQMNPDKSPGPDGMTP</sequence>
<keyword evidence="2" id="KW-1185">Reference proteome</keyword>
<evidence type="ECO:0000313" key="1">
    <source>
        <dbReference type="EnsemblPlants" id="cds.evm.model.ctgX44.3"/>
    </source>
</evidence>
<dbReference type="Gramene" id="evm.model.ctgX44.3">
    <property type="protein sequence ID" value="cds.evm.model.ctgX44.3"/>
    <property type="gene ID" value="evm.TU.ctgX44.3"/>
</dbReference>
<proteinExistence type="predicted"/>
<name>A0A803QSF2_CANSA</name>
<reference evidence="1" key="1">
    <citation type="submission" date="2021-03" db="UniProtKB">
        <authorList>
            <consortium name="EnsemblPlants"/>
        </authorList>
    </citation>
    <scope>IDENTIFICATION</scope>
</reference>
<dbReference type="Proteomes" id="UP000596661">
    <property type="component" value="Unassembled WGS sequence"/>
</dbReference>
<accession>A0A803QSF2</accession>
<dbReference type="EnsemblPlants" id="evm.model.ctgX44.3">
    <property type="protein sequence ID" value="cds.evm.model.ctgX44.3"/>
    <property type="gene ID" value="evm.TU.ctgX44.3"/>
</dbReference>
<protein>
    <recommendedName>
        <fullName evidence="3">Reverse transcriptase</fullName>
    </recommendedName>
</protein>
<evidence type="ECO:0008006" key="3">
    <source>
        <dbReference type="Google" id="ProtNLM"/>
    </source>
</evidence>